<keyword evidence="1 3" id="KW-0732">Signal</keyword>
<dbReference type="Gene3D" id="3.40.190.10">
    <property type="entry name" value="Periplasmic binding protein-like II"/>
    <property type="match status" value="2"/>
</dbReference>
<dbReference type="PANTHER" id="PTHR30006">
    <property type="entry name" value="THIAMINE-BINDING PERIPLASMIC PROTEIN-RELATED"/>
    <property type="match status" value="1"/>
</dbReference>
<name>A0A316C9R0_PSESE</name>
<dbReference type="STRING" id="1192868.GCA_000304395_03032"/>
<keyword evidence="5" id="KW-1185">Reference proteome</keyword>
<evidence type="ECO:0000256" key="3">
    <source>
        <dbReference type="SAM" id="SignalP"/>
    </source>
</evidence>
<dbReference type="Pfam" id="PF01547">
    <property type="entry name" value="SBP_bac_1"/>
    <property type="match status" value="1"/>
</dbReference>
<dbReference type="Proteomes" id="UP000245396">
    <property type="component" value="Unassembled WGS sequence"/>
</dbReference>
<gene>
    <name evidence="4" type="ORF">C7441_101423</name>
</gene>
<sequence>MKLGFAATIGIFCAVAAPAVPANAADFDTVLEKAKAEGSVVVRVTNPSSPETHAALEKAFNERFGTSIRIEWTPQGAPQTNARVIAEAGGGTGSVDLIGLGSAEDVEALRSRGLVKEYPWADVFGKELPGIAEAVDEVIPDLRGATFNLLDAVYGLGWNTGLIKTEEVPSTTADLLDPKWNSKIALNAFFLNPLPTIAYVIGQDEMLDYAKKLVENKPILQRGSPVVMQAVSVGQAPLGIITYHGAVAAKKKGQPVDFKLFSDYVMVYQGYIYVPENAPHPNAARLFTAWLTTEGSKVAEQFEAMPRLADKDSEIAKLVAEAEKAGAKLATPTSLEEIAAQDQLRDQLTKLLTAGN</sequence>
<evidence type="ECO:0000256" key="2">
    <source>
        <dbReference type="ARBA" id="ARBA00022764"/>
    </source>
</evidence>
<reference evidence="4 5" key="1">
    <citation type="submission" date="2018-05" db="EMBL/GenBank/DDBJ databases">
        <title>Genomic Encyclopedia of Type Strains, Phase IV (KMG-IV): sequencing the most valuable type-strain genomes for metagenomic binning, comparative biology and taxonomic classification.</title>
        <authorList>
            <person name="Goeker M."/>
        </authorList>
    </citation>
    <scope>NUCLEOTIDE SEQUENCE [LARGE SCALE GENOMIC DNA]</scope>
    <source>
        <strain evidence="4 5">DSM 6986</strain>
    </source>
</reference>
<proteinExistence type="predicted"/>
<dbReference type="SUPFAM" id="SSF53850">
    <property type="entry name" value="Periplasmic binding protein-like II"/>
    <property type="match status" value="1"/>
</dbReference>
<keyword evidence="2" id="KW-0574">Periplasm</keyword>
<feature type="signal peptide" evidence="3">
    <location>
        <begin position="1"/>
        <end position="24"/>
    </location>
</feature>
<dbReference type="InterPro" id="IPR006059">
    <property type="entry name" value="SBP"/>
</dbReference>
<dbReference type="EMBL" id="QGGG01000001">
    <property type="protein sequence ID" value="PWJ86542.1"/>
    <property type="molecule type" value="Genomic_DNA"/>
</dbReference>
<comment type="caution">
    <text evidence="4">The sequence shown here is derived from an EMBL/GenBank/DDBJ whole genome shotgun (WGS) entry which is preliminary data.</text>
</comment>
<organism evidence="4 5">
    <name type="scientific">Pseudaminobacter salicylatoxidans</name>
    <dbReference type="NCBI Taxonomy" id="93369"/>
    <lineage>
        <taxon>Bacteria</taxon>
        <taxon>Pseudomonadati</taxon>
        <taxon>Pseudomonadota</taxon>
        <taxon>Alphaproteobacteria</taxon>
        <taxon>Hyphomicrobiales</taxon>
        <taxon>Phyllobacteriaceae</taxon>
        <taxon>Pseudaminobacter</taxon>
    </lineage>
</organism>
<accession>A0A316C9R0</accession>
<evidence type="ECO:0000256" key="1">
    <source>
        <dbReference type="ARBA" id="ARBA00022729"/>
    </source>
</evidence>
<evidence type="ECO:0000313" key="4">
    <source>
        <dbReference type="EMBL" id="PWJ86542.1"/>
    </source>
</evidence>
<dbReference type="PANTHER" id="PTHR30006:SF2">
    <property type="entry name" value="ABC TRANSPORTER SUBSTRATE-BINDING PROTEIN"/>
    <property type="match status" value="1"/>
</dbReference>
<feature type="chain" id="PRO_5016243877" evidence="3">
    <location>
        <begin position="25"/>
        <end position="356"/>
    </location>
</feature>
<protein>
    <submittedName>
        <fullName evidence="4">ABC-type Fe3+ transport system substrate-binding protein</fullName>
    </submittedName>
</protein>
<evidence type="ECO:0000313" key="5">
    <source>
        <dbReference type="Proteomes" id="UP000245396"/>
    </source>
</evidence>
<dbReference type="AlphaFoldDB" id="A0A316C9R0"/>